<dbReference type="PRINTS" id="PR00019">
    <property type="entry name" value="LEURICHRPT"/>
</dbReference>
<keyword evidence="9" id="KW-1185">Reference proteome</keyword>
<proteinExistence type="predicted"/>
<dbReference type="InterPro" id="IPR051848">
    <property type="entry name" value="PGIP"/>
</dbReference>
<dbReference type="EMBL" id="JADCNL010000006">
    <property type="protein sequence ID" value="KAG0476014.1"/>
    <property type="molecule type" value="Genomic_DNA"/>
</dbReference>
<evidence type="ECO:0000256" key="7">
    <source>
        <dbReference type="SAM" id="SignalP"/>
    </source>
</evidence>
<dbReference type="Proteomes" id="UP000636800">
    <property type="component" value="Chromosome 6"/>
</dbReference>
<evidence type="ECO:0000256" key="3">
    <source>
        <dbReference type="ARBA" id="ARBA00022614"/>
    </source>
</evidence>
<comment type="subcellular location">
    <subcellularLocation>
        <location evidence="1">Cell membrane</location>
    </subcellularLocation>
</comment>
<dbReference type="Pfam" id="PF13855">
    <property type="entry name" value="LRR_8"/>
    <property type="match status" value="1"/>
</dbReference>
<dbReference type="Gene3D" id="3.80.10.10">
    <property type="entry name" value="Ribonuclease Inhibitor"/>
    <property type="match status" value="1"/>
</dbReference>
<evidence type="ECO:0008006" key="10">
    <source>
        <dbReference type="Google" id="ProtNLM"/>
    </source>
</evidence>
<sequence length="457" mass="49272">MAALMEALRFAVCLLVAYVAAVGGSGVPVAEQEAAYLALNSINPDVDWRAVYPDDICFSGPHGVVCDFFMDAGGGLTPHITELNFGYVSDYNANPDCGVNATLPPILSSSAFPFLRRLFFYRCFRFAQTPLSTGFWNISPSLEELVFHDNPSLVGRLSHRIAGLPRLRRFVISNTGICGDVPPEIGRLRNLELLVLSRNRLRGSIPSGAGDLARLKILDLSGNRLVGFLPREIGRLTGLIKLDLSSNRFAGPVPSDIARLNRLEFLDLSLNRLTGGIPTALAEMRNLKEVYLSGNPFGGRIPEIWENLGGILGLGLSGMGLTGSIPPSMGLHLQNVCYLSLQGNSLVGEIPEQLTLLEHSAKEINMENNVLRGRIPFSAGFVEAIGGKLKLAGNPNLCVSGDVAIHLSGKGILIYLPVCKKTHIPLHVPFSLSRSSVVKAASTSSVLFLLVFLLIHV</sequence>
<accession>A0A835QNV5</accession>
<evidence type="ECO:0000256" key="2">
    <source>
        <dbReference type="ARBA" id="ARBA00022475"/>
    </source>
</evidence>
<name>A0A835QNV5_VANPL</name>
<dbReference type="Pfam" id="PF00560">
    <property type="entry name" value="LRR_1"/>
    <property type="match status" value="2"/>
</dbReference>
<dbReference type="OrthoDB" id="9421954at2759"/>
<evidence type="ECO:0000256" key="1">
    <source>
        <dbReference type="ARBA" id="ARBA00004236"/>
    </source>
</evidence>
<dbReference type="InterPro" id="IPR032675">
    <property type="entry name" value="LRR_dom_sf"/>
</dbReference>
<evidence type="ECO:0000256" key="5">
    <source>
        <dbReference type="ARBA" id="ARBA00022737"/>
    </source>
</evidence>
<dbReference type="InterPro" id="IPR001611">
    <property type="entry name" value="Leu-rich_rpt"/>
</dbReference>
<evidence type="ECO:0000256" key="6">
    <source>
        <dbReference type="ARBA" id="ARBA00023136"/>
    </source>
</evidence>
<feature type="signal peptide" evidence="7">
    <location>
        <begin position="1"/>
        <end position="26"/>
    </location>
</feature>
<feature type="chain" id="PRO_5032624250" description="Piriformospora indica-insensitive protein 2" evidence="7">
    <location>
        <begin position="27"/>
        <end position="457"/>
    </location>
</feature>
<keyword evidence="4 7" id="KW-0732">Signal</keyword>
<evidence type="ECO:0000313" key="8">
    <source>
        <dbReference type="EMBL" id="KAG0476014.1"/>
    </source>
</evidence>
<gene>
    <name evidence="8" type="ORF">HPP92_012855</name>
</gene>
<comment type="caution">
    <text evidence="8">The sequence shown here is derived from an EMBL/GenBank/DDBJ whole genome shotgun (WGS) entry which is preliminary data.</text>
</comment>
<dbReference type="SUPFAM" id="SSF52058">
    <property type="entry name" value="L domain-like"/>
    <property type="match status" value="1"/>
</dbReference>
<keyword evidence="5" id="KW-0677">Repeat</keyword>
<dbReference type="GO" id="GO:0005886">
    <property type="term" value="C:plasma membrane"/>
    <property type="evidence" value="ECO:0007669"/>
    <property type="project" value="UniProtKB-SubCell"/>
</dbReference>
<dbReference type="AlphaFoldDB" id="A0A835QNV5"/>
<dbReference type="FunFam" id="3.80.10.10:FF:000299">
    <property type="entry name" value="Piriformospora indica-insensitive protein 2"/>
    <property type="match status" value="1"/>
</dbReference>
<dbReference type="PANTHER" id="PTHR48059">
    <property type="entry name" value="POLYGALACTURONASE INHIBITOR 1"/>
    <property type="match status" value="1"/>
</dbReference>
<keyword evidence="6" id="KW-0472">Membrane</keyword>
<protein>
    <recommendedName>
        <fullName evidence="10">Piriformospora indica-insensitive protein 2</fullName>
    </recommendedName>
</protein>
<evidence type="ECO:0000256" key="4">
    <source>
        <dbReference type="ARBA" id="ARBA00022729"/>
    </source>
</evidence>
<evidence type="ECO:0000313" key="9">
    <source>
        <dbReference type="Proteomes" id="UP000636800"/>
    </source>
</evidence>
<reference evidence="8 9" key="1">
    <citation type="journal article" date="2020" name="Nat. Food">
        <title>A phased Vanilla planifolia genome enables genetic improvement of flavour and production.</title>
        <authorList>
            <person name="Hasing T."/>
            <person name="Tang H."/>
            <person name="Brym M."/>
            <person name="Khazi F."/>
            <person name="Huang T."/>
            <person name="Chambers A.H."/>
        </authorList>
    </citation>
    <scope>NUCLEOTIDE SEQUENCE [LARGE SCALE GENOMIC DNA]</scope>
    <source>
        <tissue evidence="8">Leaf</tissue>
    </source>
</reference>
<organism evidence="8 9">
    <name type="scientific">Vanilla planifolia</name>
    <name type="common">Vanilla</name>
    <dbReference type="NCBI Taxonomy" id="51239"/>
    <lineage>
        <taxon>Eukaryota</taxon>
        <taxon>Viridiplantae</taxon>
        <taxon>Streptophyta</taxon>
        <taxon>Embryophyta</taxon>
        <taxon>Tracheophyta</taxon>
        <taxon>Spermatophyta</taxon>
        <taxon>Magnoliopsida</taxon>
        <taxon>Liliopsida</taxon>
        <taxon>Asparagales</taxon>
        <taxon>Orchidaceae</taxon>
        <taxon>Vanilloideae</taxon>
        <taxon>Vanilleae</taxon>
        <taxon>Vanilla</taxon>
    </lineage>
</organism>
<keyword evidence="3" id="KW-0433">Leucine-rich repeat</keyword>
<keyword evidence="2" id="KW-1003">Cell membrane</keyword>
<dbReference type="PANTHER" id="PTHR48059:SF38">
    <property type="entry name" value="OS04G0534166 PROTEIN"/>
    <property type="match status" value="1"/>
</dbReference>